<protein>
    <submittedName>
        <fullName evidence="1">Uncharacterized protein</fullName>
    </submittedName>
</protein>
<comment type="caution">
    <text evidence="1">The sequence shown here is derived from an EMBL/GenBank/DDBJ whole genome shotgun (WGS) entry which is preliminary data.</text>
</comment>
<evidence type="ECO:0000313" key="1">
    <source>
        <dbReference type="EMBL" id="KAG8199902.1"/>
    </source>
</evidence>
<sequence length="70" mass="8427">MWRATIMNMRAEKGSFRESFKHYERRESTKVLAPNRHFELVFKKGQWRITYVLTNQCSYFCFNNVSVASV</sequence>
<proteinExistence type="predicted"/>
<dbReference type="Proteomes" id="UP000827092">
    <property type="component" value="Unassembled WGS sequence"/>
</dbReference>
<gene>
    <name evidence="1" type="ORF">JTE90_015889</name>
</gene>
<organism evidence="1 2">
    <name type="scientific">Oedothorax gibbosus</name>
    <dbReference type="NCBI Taxonomy" id="931172"/>
    <lineage>
        <taxon>Eukaryota</taxon>
        <taxon>Metazoa</taxon>
        <taxon>Ecdysozoa</taxon>
        <taxon>Arthropoda</taxon>
        <taxon>Chelicerata</taxon>
        <taxon>Arachnida</taxon>
        <taxon>Araneae</taxon>
        <taxon>Araneomorphae</taxon>
        <taxon>Entelegynae</taxon>
        <taxon>Araneoidea</taxon>
        <taxon>Linyphiidae</taxon>
        <taxon>Erigoninae</taxon>
        <taxon>Oedothorax</taxon>
    </lineage>
</organism>
<evidence type="ECO:0000313" key="2">
    <source>
        <dbReference type="Proteomes" id="UP000827092"/>
    </source>
</evidence>
<dbReference type="EMBL" id="JAFNEN010000023">
    <property type="protein sequence ID" value="KAG8199902.1"/>
    <property type="molecule type" value="Genomic_DNA"/>
</dbReference>
<keyword evidence="2" id="KW-1185">Reference proteome</keyword>
<name>A0AAV6VSN1_9ARAC</name>
<accession>A0AAV6VSN1</accession>
<dbReference type="AlphaFoldDB" id="A0AAV6VSN1"/>
<reference evidence="1 2" key="1">
    <citation type="journal article" date="2022" name="Nat. Ecol. Evol.">
        <title>A masculinizing supergene underlies an exaggerated male reproductive morph in a spider.</title>
        <authorList>
            <person name="Hendrickx F."/>
            <person name="De Corte Z."/>
            <person name="Sonet G."/>
            <person name="Van Belleghem S.M."/>
            <person name="Kostlbacher S."/>
            <person name="Vangestel C."/>
        </authorList>
    </citation>
    <scope>NUCLEOTIDE SEQUENCE [LARGE SCALE GENOMIC DNA]</scope>
    <source>
        <strain evidence="1">W744_W776</strain>
    </source>
</reference>